<evidence type="ECO:0000313" key="1">
    <source>
        <dbReference type="EMBL" id="UOO91777.1"/>
    </source>
</evidence>
<proteinExistence type="predicted"/>
<name>A0ABY4E7N5_VITST</name>
<evidence type="ECO:0000313" key="2">
    <source>
        <dbReference type="Proteomes" id="UP000832034"/>
    </source>
</evidence>
<reference evidence="1" key="2">
    <citation type="journal article" date="2022" name="Res Sq">
        <title>Evolution of multicellular longitudinally dividing oral cavity symbionts (Neisseriaceae).</title>
        <authorList>
            <person name="Nyongesa S."/>
            <person name="Weber P."/>
            <person name="Bernet E."/>
            <person name="Pullido F."/>
            <person name="Nieckarz M."/>
            <person name="Delaby M."/>
            <person name="Nieves C."/>
            <person name="Viehboeck T."/>
            <person name="Krause N."/>
            <person name="Rivera-Millot A."/>
            <person name="Nakamura A."/>
            <person name="Vischer N."/>
            <person name="VanNieuwenhze M."/>
            <person name="Brun Y."/>
            <person name="Cava F."/>
            <person name="Bulgheresi S."/>
            <person name="Veyrier F."/>
        </authorList>
    </citation>
    <scope>NUCLEOTIDE SEQUENCE</scope>
    <source>
        <strain evidence="1">SAG 1488-6</strain>
    </source>
</reference>
<dbReference type="EMBL" id="CP091512">
    <property type="protein sequence ID" value="UOO91777.1"/>
    <property type="molecule type" value="Genomic_DNA"/>
</dbReference>
<dbReference type="RefSeq" id="WP_019957485.1">
    <property type="nucleotide sequence ID" value="NZ_CP091512.1"/>
</dbReference>
<dbReference type="Proteomes" id="UP000832034">
    <property type="component" value="Chromosome"/>
</dbReference>
<sequence>MISKDNWSIPAQRYFTLDQLCQLVGISQKQFEAWQRDYGYVGYGGRHYTRLDVLKVMQLKHTFAPYVDAFTHNFVDEAGNPAVDAIEVQQQLQQLLHSIDHVLTVSNLVEQQTS</sequence>
<organism evidence="1 2">
    <name type="scientific">Vitreoscilla stercoraria</name>
    <dbReference type="NCBI Taxonomy" id="61"/>
    <lineage>
        <taxon>Bacteria</taxon>
        <taxon>Pseudomonadati</taxon>
        <taxon>Pseudomonadota</taxon>
        <taxon>Betaproteobacteria</taxon>
        <taxon>Neisseriales</taxon>
        <taxon>Neisseriaceae</taxon>
        <taxon>Vitreoscilla</taxon>
    </lineage>
</organism>
<keyword evidence="2" id="KW-1185">Reference proteome</keyword>
<evidence type="ECO:0008006" key="3">
    <source>
        <dbReference type="Google" id="ProtNLM"/>
    </source>
</evidence>
<gene>
    <name evidence="1" type="ORF">LVJ81_09050</name>
</gene>
<accession>A0ABY4E7N5</accession>
<protein>
    <recommendedName>
        <fullName evidence="3">HTH merR-type domain-containing protein</fullName>
    </recommendedName>
</protein>
<reference evidence="1" key="1">
    <citation type="submission" date="2021-12" db="EMBL/GenBank/DDBJ databases">
        <authorList>
            <person name="Veyrier F.J."/>
        </authorList>
    </citation>
    <scope>NUCLEOTIDE SEQUENCE</scope>
    <source>
        <strain evidence="1">SAG 1488-6</strain>
    </source>
</reference>